<dbReference type="EMBL" id="BTGU01001205">
    <property type="protein sequence ID" value="GMN70646.1"/>
    <property type="molecule type" value="Genomic_DNA"/>
</dbReference>
<proteinExistence type="predicted"/>
<evidence type="ECO:0000313" key="1">
    <source>
        <dbReference type="EMBL" id="GMN70646.1"/>
    </source>
</evidence>
<evidence type="ECO:0000313" key="2">
    <source>
        <dbReference type="Proteomes" id="UP001187192"/>
    </source>
</evidence>
<organism evidence="1 2">
    <name type="scientific">Ficus carica</name>
    <name type="common">Common fig</name>
    <dbReference type="NCBI Taxonomy" id="3494"/>
    <lineage>
        <taxon>Eukaryota</taxon>
        <taxon>Viridiplantae</taxon>
        <taxon>Streptophyta</taxon>
        <taxon>Embryophyta</taxon>
        <taxon>Tracheophyta</taxon>
        <taxon>Spermatophyta</taxon>
        <taxon>Magnoliopsida</taxon>
        <taxon>eudicotyledons</taxon>
        <taxon>Gunneridae</taxon>
        <taxon>Pentapetalae</taxon>
        <taxon>rosids</taxon>
        <taxon>fabids</taxon>
        <taxon>Rosales</taxon>
        <taxon>Moraceae</taxon>
        <taxon>Ficeae</taxon>
        <taxon>Ficus</taxon>
    </lineage>
</organism>
<dbReference type="AlphaFoldDB" id="A0AA88E9Z7"/>
<accession>A0AA88E9Z7</accession>
<keyword evidence="2" id="KW-1185">Reference proteome</keyword>
<comment type="caution">
    <text evidence="1">The sequence shown here is derived from an EMBL/GenBank/DDBJ whole genome shotgun (WGS) entry which is preliminary data.</text>
</comment>
<name>A0AA88E9Z7_FICCA</name>
<reference evidence="1" key="1">
    <citation type="submission" date="2023-07" db="EMBL/GenBank/DDBJ databases">
        <title>draft genome sequence of fig (Ficus carica).</title>
        <authorList>
            <person name="Takahashi T."/>
            <person name="Nishimura K."/>
        </authorList>
    </citation>
    <scope>NUCLEOTIDE SEQUENCE</scope>
</reference>
<gene>
    <name evidence="1" type="ORF">TIFTF001_039688</name>
</gene>
<protein>
    <submittedName>
        <fullName evidence="1">Uncharacterized protein</fullName>
    </submittedName>
</protein>
<dbReference type="Proteomes" id="UP001187192">
    <property type="component" value="Unassembled WGS sequence"/>
</dbReference>
<sequence length="296" mass="33679">MEDVCVFVKYNGQWDGTLRYVGGEMKEILVPETATYVGLIELVRSAIGIRGPTNTIVMRYGVEPGLPLVRIQCDDDVKFYIQLKKKDIHVLSKFPITIDVLDESAAEAILSELGGKQSHRRDARQSNENSIAASIGAHSFANKTTSQSDNVPSSDSLSGSVVLADYIPVTMRRNSNLKTKYKDFKGPLKTYFDGASRSYLLSEHHRHMQSIRNRNPDMHRYLVQADPTKWSRAYFNSRRYAIMTTNIAESLNNVDRKARLMPVGFLVEWLRELQQKWFFQRREEGPQIDIETGAKG</sequence>